<evidence type="ECO:0000313" key="3">
    <source>
        <dbReference type="Proteomes" id="UP000198975"/>
    </source>
</evidence>
<organism evidence="2 3">
    <name type="scientific">Kosakonia oryzendophytica</name>
    <dbReference type="NCBI Taxonomy" id="1005665"/>
    <lineage>
        <taxon>Bacteria</taxon>
        <taxon>Pseudomonadati</taxon>
        <taxon>Pseudomonadota</taxon>
        <taxon>Gammaproteobacteria</taxon>
        <taxon>Enterobacterales</taxon>
        <taxon>Enterobacteriaceae</taxon>
        <taxon>Kosakonia</taxon>
    </lineage>
</organism>
<feature type="transmembrane region" description="Helical" evidence="1">
    <location>
        <begin position="6"/>
        <end position="24"/>
    </location>
</feature>
<dbReference type="AlphaFoldDB" id="A0A1C4CFH0"/>
<keyword evidence="3" id="KW-1185">Reference proteome</keyword>
<sequence>MEIVAYVLAALCLLLAYVLLYFLLRSVKTQGDDYQMQKNWLALARPKIASKAVPGQLLDWKKTSAIKGNDHYYILTFTAALARQKKRYRAAAVLSDSEAATLTTGLPIVVKYSTQSPKKMAVVAVNASTAPGEAEKSPHDNQ</sequence>
<reference evidence="3" key="1">
    <citation type="submission" date="2016-08" db="EMBL/GenBank/DDBJ databases">
        <authorList>
            <person name="Varghese N."/>
            <person name="Submissions Spin"/>
        </authorList>
    </citation>
    <scope>NUCLEOTIDE SEQUENCE [LARGE SCALE GENOMIC DNA]</scope>
    <source>
        <strain evidence="3">REICA_082</strain>
    </source>
</reference>
<gene>
    <name evidence="2" type="ORF">GA0061071_107190</name>
</gene>
<dbReference type="RefSeq" id="WP_088237895.1">
    <property type="nucleotide sequence ID" value="NZ_FMAY01000007.1"/>
</dbReference>
<evidence type="ECO:0000313" key="2">
    <source>
        <dbReference type="EMBL" id="SCC17835.1"/>
    </source>
</evidence>
<name>A0A1C4CFH0_9ENTR</name>
<keyword evidence="1" id="KW-0472">Membrane</keyword>
<proteinExistence type="predicted"/>
<keyword evidence="1" id="KW-1133">Transmembrane helix</keyword>
<accession>A0A1C4CFH0</accession>
<keyword evidence="1" id="KW-0812">Transmembrane</keyword>
<dbReference type="Proteomes" id="UP000198975">
    <property type="component" value="Unassembled WGS sequence"/>
</dbReference>
<dbReference type="EMBL" id="FMAY01000007">
    <property type="protein sequence ID" value="SCC17835.1"/>
    <property type="molecule type" value="Genomic_DNA"/>
</dbReference>
<evidence type="ECO:0000256" key="1">
    <source>
        <dbReference type="SAM" id="Phobius"/>
    </source>
</evidence>
<protein>
    <submittedName>
        <fullName evidence="2">Uncharacterized protein</fullName>
    </submittedName>
</protein>